<sequence>MNNLNSRNLTLFEFIVCIHSLQLASGLLIMPSPMASTAGSDGWVSVVLGWFITSIIGVLIICTLKKKPDMNLFELLTYYFGKWIGSLFIILYGFYFAFVAFNTLLKAIEIVKVWIFPEVPAYQIAILLLIPFCILSCSGVQEIIKYSVMVFFLTVLAPIFLIFSLKQSFHPLHLLPVLKDGIYPVLRAIKETITPYAGLEIAYFLYPFLQKKEKALTGIIIANTGTMILYLYVTIICYLYFSPEGVKEIIWPVFQLLKGVHFAFQERLEIIYIAYYLMVFSTTIYPYLFFSTYSIVYLSKRIKHYVLIFSFVLLIVAIFSFFTPNVNQFLFIYSLMDTVNILFFMIFPVCFFLYIILFDRFMRRR</sequence>
<dbReference type="PANTHER" id="PTHR34975">
    <property type="entry name" value="SPORE GERMINATION PROTEIN A2"/>
    <property type="match status" value="1"/>
</dbReference>
<feature type="transmembrane region" description="Helical" evidence="8">
    <location>
        <begin position="270"/>
        <end position="290"/>
    </location>
</feature>
<evidence type="ECO:0000256" key="5">
    <source>
        <dbReference type="ARBA" id="ARBA00022692"/>
    </source>
</evidence>
<evidence type="ECO:0000256" key="8">
    <source>
        <dbReference type="SAM" id="Phobius"/>
    </source>
</evidence>
<dbReference type="NCBIfam" id="TIGR00912">
    <property type="entry name" value="2A0309"/>
    <property type="match status" value="1"/>
</dbReference>
<comment type="caution">
    <text evidence="9">The sequence shown here is derived from an EMBL/GenBank/DDBJ whole genome shotgun (WGS) entry which is preliminary data.</text>
</comment>
<feature type="transmembrane region" description="Helical" evidence="8">
    <location>
        <begin position="42"/>
        <end position="64"/>
    </location>
</feature>
<organism evidence="9 10">
    <name type="scientific">Bacillus cereus</name>
    <dbReference type="NCBI Taxonomy" id="1396"/>
    <lineage>
        <taxon>Bacteria</taxon>
        <taxon>Bacillati</taxon>
        <taxon>Bacillota</taxon>
        <taxon>Bacilli</taxon>
        <taxon>Bacillales</taxon>
        <taxon>Bacillaceae</taxon>
        <taxon>Bacillus</taxon>
        <taxon>Bacillus cereus group</taxon>
    </lineage>
</organism>
<evidence type="ECO:0000256" key="2">
    <source>
        <dbReference type="ARBA" id="ARBA00007998"/>
    </source>
</evidence>
<name>A0A9W7Q2U8_BACCE</name>
<dbReference type="Proteomes" id="UP000323321">
    <property type="component" value="Unassembled WGS sequence"/>
</dbReference>
<evidence type="ECO:0000256" key="1">
    <source>
        <dbReference type="ARBA" id="ARBA00004141"/>
    </source>
</evidence>
<feature type="transmembrane region" description="Helical" evidence="8">
    <location>
        <begin position="76"/>
        <end position="101"/>
    </location>
</feature>
<keyword evidence="7 8" id="KW-0472">Membrane</keyword>
<evidence type="ECO:0000313" key="10">
    <source>
        <dbReference type="Proteomes" id="UP000323321"/>
    </source>
</evidence>
<comment type="similarity">
    <text evidence="2">Belongs to the amino acid-polyamine-organocation (APC) superfamily. Spore germination protein (SGP) (TC 2.A.3.9) family.</text>
</comment>
<keyword evidence="3" id="KW-0813">Transport</keyword>
<feature type="transmembrane region" description="Helical" evidence="8">
    <location>
        <begin position="218"/>
        <end position="241"/>
    </location>
</feature>
<comment type="subcellular location">
    <subcellularLocation>
        <location evidence="1">Membrane</location>
        <topology evidence="1">Multi-pass membrane protein</topology>
    </subcellularLocation>
</comment>
<dbReference type="AlphaFoldDB" id="A0A9W7Q2U8"/>
<evidence type="ECO:0000256" key="6">
    <source>
        <dbReference type="ARBA" id="ARBA00022989"/>
    </source>
</evidence>
<keyword evidence="4" id="KW-0309">Germination</keyword>
<dbReference type="Pfam" id="PF03845">
    <property type="entry name" value="Spore_permease"/>
    <property type="match status" value="1"/>
</dbReference>
<feature type="transmembrane region" description="Helical" evidence="8">
    <location>
        <begin position="121"/>
        <end position="139"/>
    </location>
</feature>
<evidence type="ECO:0000256" key="7">
    <source>
        <dbReference type="ARBA" id="ARBA00023136"/>
    </source>
</evidence>
<feature type="transmembrane region" description="Helical" evidence="8">
    <location>
        <begin position="329"/>
        <end position="357"/>
    </location>
</feature>
<feature type="transmembrane region" description="Helical" evidence="8">
    <location>
        <begin position="302"/>
        <end position="323"/>
    </location>
</feature>
<accession>A0A9W7Q2U8</accession>
<reference evidence="9 10" key="1">
    <citation type="submission" date="2018-08" db="EMBL/GenBank/DDBJ databases">
        <title>Bacillus phenotypic plasticity.</title>
        <authorList>
            <person name="Hurtado E."/>
        </authorList>
    </citation>
    <scope>NUCLEOTIDE SEQUENCE [LARGE SCALE GENOMIC DNA]</scope>
    <source>
        <strain evidence="9 10">111b</strain>
    </source>
</reference>
<evidence type="ECO:0000256" key="3">
    <source>
        <dbReference type="ARBA" id="ARBA00022448"/>
    </source>
</evidence>
<evidence type="ECO:0000256" key="4">
    <source>
        <dbReference type="ARBA" id="ARBA00022544"/>
    </source>
</evidence>
<feature type="transmembrane region" description="Helical" evidence="8">
    <location>
        <begin position="185"/>
        <end position="206"/>
    </location>
</feature>
<proteinExistence type="inferred from homology"/>
<feature type="transmembrane region" description="Helical" evidence="8">
    <location>
        <begin position="12"/>
        <end position="30"/>
    </location>
</feature>
<dbReference type="GO" id="GO:0009847">
    <property type="term" value="P:spore germination"/>
    <property type="evidence" value="ECO:0007669"/>
    <property type="project" value="InterPro"/>
</dbReference>
<dbReference type="InterPro" id="IPR004761">
    <property type="entry name" value="Spore_GerAB"/>
</dbReference>
<gene>
    <name evidence="9" type="ORF">DX932_19865</name>
</gene>
<evidence type="ECO:0000313" key="9">
    <source>
        <dbReference type="EMBL" id="KAA6460468.1"/>
    </source>
</evidence>
<dbReference type="RefSeq" id="WP_150158602.1">
    <property type="nucleotide sequence ID" value="NZ_QSMZ01000018.1"/>
</dbReference>
<keyword evidence="5 8" id="KW-0812">Transmembrane</keyword>
<keyword evidence="6 8" id="KW-1133">Transmembrane helix</keyword>
<dbReference type="Gene3D" id="1.20.1740.10">
    <property type="entry name" value="Amino acid/polyamine transporter I"/>
    <property type="match status" value="1"/>
</dbReference>
<dbReference type="GO" id="GO:0016020">
    <property type="term" value="C:membrane"/>
    <property type="evidence" value="ECO:0007669"/>
    <property type="project" value="UniProtKB-SubCell"/>
</dbReference>
<feature type="transmembrane region" description="Helical" evidence="8">
    <location>
        <begin position="146"/>
        <end position="165"/>
    </location>
</feature>
<dbReference type="PANTHER" id="PTHR34975:SF2">
    <property type="entry name" value="SPORE GERMINATION PROTEIN A2"/>
    <property type="match status" value="1"/>
</dbReference>
<protein>
    <submittedName>
        <fullName evidence="9">Spore gernimation protein XA</fullName>
    </submittedName>
</protein>
<dbReference type="EMBL" id="QSMZ01000018">
    <property type="protein sequence ID" value="KAA6460468.1"/>
    <property type="molecule type" value="Genomic_DNA"/>
</dbReference>